<proteinExistence type="predicted"/>
<dbReference type="AlphaFoldDB" id="A0A9N9U5Z4"/>
<organism evidence="1 2">
    <name type="scientific">Clonostachys byssicola</name>
    <dbReference type="NCBI Taxonomy" id="160290"/>
    <lineage>
        <taxon>Eukaryota</taxon>
        <taxon>Fungi</taxon>
        <taxon>Dikarya</taxon>
        <taxon>Ascomycota</taxon>
        <taxon>Pezizomycotina</taxon>
        <taxon>Sordariomycetes</taxon>
        <taxon>Hypocreomycetidae</taxon>
        <taxon>Hypocreales</taxon>
        <taxon>Bionectriaceae</taxon>
        <taxon>Clonostachys</taxon>
    </lineage>
</organism>
<sequence>MGTHLCENHALELVDGSRLPSCIRSAVQIALARGSDYDLRTPADATEFLADSERAYTDITPQESQFLRDFRDSNDVYLTDTENVGPLLIQAAVIDANRNVVFSGYINHGCNTVEEIWTLAAELCGGKLSQRQALGLRKAFGSPSLKRPVGHDMAWLANQWRQLKESAPSMKVAEWSLTSYDRSCYYSALSRAGFNPQEILPSSSNWVLPLVWMRASGPSLPGYTLGYTCALFAPSHLVWSWHDAVADTLMLFDILTTRQMKLFEGKVELPPADPSICQLFIAGENNQVSTSTRTRIWLADEDRKCYDRLEEVLQENPYATRRSILSAKNTWPKA</sequence>
<evidence type="ECO:0000313" key="1">
    <source>
        <dbReference type="EMBL" id="CAG9979541.1"/>
    </source>
</evidence>
<reference evidence="1" key="1">
    <citation type="submission" date="2021-10" db="EMBL/GenBank/DDBJ databases">
        <authorList>
            <person name="Piombo E."/>
        </authorList>
    </citation>
    <scope>NUCLEOTIDE SEQUENCE</scope>
</reference>
<dbReference type="Proteomes" id="UP000754883">
    <property type="component" value="Unassembled WGS sequence"/>
</dbReference>
<accession>A0A9N9U5Z4</accession>
<name>A0A9N9U5Z4_9HYPO</name>
<keyword evidence="2" id="KW-1185">Reference proteome</keyword>
<dbReference type="EMBL" id="CABFNO020001301">
    <property type="protein sequence ID" value="CAG9979541.1"/>
    <property type="molecule type" value="Genomic_DNA"/>
</dbReference>
<gene>
    <name evidence="1" type="ORF">CBYS24578_00005003</name>
</gene>
<evidence type="ECO:0000313" key="2">
    <source>
        <dbReference type="Proteomes" id="UP000754883"/>
    </source>
</evidence>
<protein>
    <submittedName>
        <fullName evidence="1">Uncharacterized protein</fullName>
    </submittedName>
</protein>
<comment type="caution">
    <text evidence="1">The sequence shown here is derived from an EMBL/GenBank/DDBJ whole genome shotgun (WGS) entry which is preliminary data.</text>
</comment>
<dbReference type="OrthoDB" id="5104110at2759"/>